<dbReference type="InterPro" id="IPR006442">
    <property type="entry name" value="Antitoxin_Phd/YefM"/>
</dbReference>
<sequence>MEATAREFNQQSSALLAQAENGKLITVTKNGRPVARLVPIDHEDVPPHPTTPIGPIDLPEFDLGDPMSNQDMDEILRGMGQ</sequence>
<dbReference type="AlphaFoldDB" id="A0AAU1I8S1"/>
<dbReference type="EMBL" id="CP108140">
    <property type="protein sequence ID" value="WTP91373.1"/>
    <property type="molecule type" value="Genomic_DNA"/>
</dbReference>
<accession>A0AAU1I8S1</accession>
<comment type="similarity">
    <text evidence="1 2">Belongs to the phD/YefM antitoxin family.</text>
</comment>
<evidence type="ECO:0000256" key="1">
    <source>
        <dbReference type="ARBA" id="ARBA00009981"/>
    </source>
</evidence>
<dbReference type="NCBIfam" id="TIGR01552">
    <property type="entry name" value="phd_fam"/>
    <property type="match status" value="1"/>
</dbReference>
<evidence type="ECO:0000256" key="3">
    <source>
        <dbReference type="SAM" id="MobiDB-lite"/>
    </source>
</evidence>
<dbReference type="InterPro" id="IPR036165">
    <property type="entry name" value="YefM-like_sf"/>
</dbReference>
<evidence type="ECO:0000256" key="2">
    <source>
        <dbReference type="RuleBase" id="RU362080"/>
    </source>
</evidence>
<dbReference type="SUPFAM" id="SSF143120">
    <property type="entry name" value="YefM-like"/>
    <property type="match status" value="1"/>
</dbReference>
<gene>
    <name evidence="4" type="ORF">OG477_41445</name>
</gene>
<evidence type="ECO:0000313" key="4">
    <source>
        <dbReference type="EMBL" id="WTP91373.1"/>
    </source>
</evidence>
<comment type="function">
    <text evidence="2">Antitoxin component of a type II toxin-antitoxin (TA) system.</text>
</comment>
<reference evidence="4" key="1">
    <citation type="submission" date="2022-10" db="EMBL/GenBank/DDBJ databases">
        <title>The complete genomes of actinobacterial strains from the NBC collection.</title>
        <authorList>
            <person name="Joergensen T.S."/>
            <person name="Alvarez Arevalo M."/>
            <person name="Sterndorff E.B."/>
            <person name="Faurdal D."/>
            <person name="Vuksanovic O."/>
            <person name="Mourched A.-S."/>
            <person name="Charusanti P."/>
            <person name="Shaw S."/>
            <person name="Blin K."/>
            <person name="Weber T."/>
        </authorList>
    </citation>
    <scope>NUCLEOTIDE SEQUENCE</scope>
    <source>
        <strain evidence="4">NBC 00180</strain>
    </source>
</reference>
<organism evidence="4">
    <name type="scientific">Streptomyces sp. NBC_00180</name>
    <dbReference type="NCBI Taxonomy" id="2903632"/>
    <lineage>
        <taxon>Bacteria</taxon>
        <taxon>Bacillati</taxon>
        <taxon>Actinomycetota</taxon>
        <taxon>Actinomycetes</taxon>
        <taxon>Kitasatosporales</taxon>
        <taxon>Streptomycetaceae</taxon>
        <taxon>Streptomyces</taxon>
    </lineage>
</organism>
<dbReference type="Gene3D" id="3.40.1620.10">
    <property type="entry name" value="YefM-like domain"/>
    <property type="match status" value="1"/>
</dbReference>
<protein>
    <recommendedName>
        <fullName evidence="2">Antitoxin</fullName>
    </recommendedName>
</protein>
<feature type="region of interest" description="Disordered" evidence="3">
    <location>
        <begin position="40"/>
        <end position="71"/>
    </location>
</feature>
<name>A0AAU1I8S1_9ACTN</name>
<dbReference type="Pfam" id="PF02604">
    <property type="entry name" value="PhdYeFM_antitox"/>
    <property type="match status" value="1"/>
</dbReference>
<proteinExistence type="inferred from homology"/>